<dbReference type="InterPro" id="IPR008271">
    <property type="entry name" value="Ser/Thr_kinase_AS"/>
</dbReference>
<dbReference type="Gene3D" id="3.30.200.20">
    <property type="entry name" value="Phosphorylase Kinase, domain 1"/>
    <property type="match status" value="1"/>
</dbReference>
<proteinExistence type="inferred from homology"/>
<comment type="similarity">
    <text evidence="2">Belongs to the protein kinase superfamily. CMGC Ser/Thr protein kinase family. CDC2/CDKX subfamily.</text>
</comment>
<accession>A0A8C6TWN0</accession>
<name>A0A8C6TWN0_9GOBI</name>
<dbReference type="CDD" id="cd07830">
    <property type="entry name" value="STKc_MAK_like"/>
    <property type="match status" value="1"/>
</dbReference>
<keyword evidence="3" id="KW-0723">Serine/threonine-protein kinase</keyword>
<comment type="cofactor">
    <cofactor evidence="1">
        <name>Mg(2+)</name>
        <dbReference type="ChEBI" id="CHEBI:18420"/>
    </cofactor>
</comment>
<dbReference type="GO" id="GO:0005524">
    <property type="term" value="F:ATP binding"/>
    <property type="evidence" value="ECO:0007669"/>
    <property type="project" value="UniProtKB-KW"/>
</dbReference>
<evidence type="ECO:0000313" key="11">
    <source>
        <dbReference type="Proteomes" id="UP000694523"/>
    </source>
</evidence>
<evidence type="ECO:0000256" key="6">
    <source>
        <dbReference type="ARBA" id="ARBA00022741"/>
    </source>
</evidence>
<evidence type="ECO:0000256" key="5">
    <source>
        <dbReference type="ARBA" id="ARBA00022679"/>
    </source>
</evidence>
<keyword evidence="8" id="KW-0067">ATP-binding</keyword>
<protein>
    <recommendedName>
        <fullName evidence="9">Protein kinase domain-containing protein</fullName>
    </recommendedName>
</protein>
<evidence type="ECO:0000259" key="9">
    <source>
        <dbReference type="PROSITE" id="PS50011"/>
    </source>
</evidence>
<evidence type="ECO:0000256" key="2">
    <source>
        <dbReference type="ARBA" id="ARBA00006485"/>
    </source>
</evidence>
<dbReference type="Proteomes" id="UP000694523">
    <property type="component" value="Unplaced"/>
</dbReference>
<evidence type="ECO:0000256" key="1">
    <source>
        <dbReference type="ARBA" id="ARBA00001946"/>
    </source>
</evidence>
<dbReference type="AlphaFoldDB" id="A0A8C6TWN0"/>
<dbReference type="SMART" id="SM00220">
    <property type="entry name" value="S_TKc"/>
    <property type="match status" value="1"/>
</dbReference>
<keyword evidence="5" id="KW-0808">Transferase</keyword>
<evidence type="ECO:0000256" key="4">
    <source>
        <dbReference type="ARBA" id="ARBA00022553"/>
    </source>
</evidence>
<dbReference type="InterPro" id="IPR000719">
    <property type="entry name" value="Prot_kinase_dom"/>
</dbReference>
<dbReference type="Pfam" id="PF00069">
    <property type="entry name" value="Pkinase"/>
    <property type="match status" value="1"/>
</dbReference>
<sequence length="294" mass="33932">MIDILTALRVRRVEYMSLMEGKIRRSSPLLSRCAGGFCGRMHPLKKLNHANVIKLKEVIRENDHLYFIFEYMKENLYQLMKDRTRLFPESALRNIMFQILQGLAFIHKHGFFYRDMKPENLLCMGPELVKIADFGLAREIRSRPPYTDYVSTRWYRAPEVLLRSISYSSPIDQWAELYTLRPLFPGSSEVDTIFKICQVLGTPKKNDWPEGYLLANAMNFCWPQCVPSSLKTLIPNASPEAIHLMTDFLQWDPKKRPASHGPASLHREGKGKGGVWRCSGGEKMQSYKYVGCGC</sequence>
<organism evidence="10 11">
    <name type="scientific">Neogobius melanostomus</name>
    <name type="common">round goby</name>
    <dbReference type="NCBI Taxonomy" id="47308"/>
    <lineage>
        <taxon>Eukaryota</taxon>
        <taxon>Metazoa</taxon>
        <taxon>Chordata</taxon>
        <taxon>Craniata</taxon>
        <taxon>Vertebrata</taxon>
        <taxon>Euteleostomi</taxon>
        <taxon>Actinopterygii</taxon>
        <taxon>Neopterygii</taxon>
        <taxon>Teleostei</taxon>
        <taxon>Neoteleostei</taxon>
        <taxon>Acanthomorphata</taxon>
        <taxon>Gobiaria</taxon>
        <taxon>Gobiiformes</taxon>
        <taxon>Gobioidei</taxon>
        <taxon>Gobiidae</taxon>
        <taxon>Benthophilinae</taxon>
        <taxon>Neogobiini</taxon>
        <taxon>Neogobius</taxon>
    </lineage>
</organism>
<dbReference type="Gene3D" id="1.10.510.10">
    <property type="entry name" value="Transferase(Phosphotransferase) domain 1"/>
    <property type="match status" value="1"/>
</dbReference>
<keyword evidence="4" id="KW-0597">Phosphoprotein</keyword>
<dbReference type="FunFam" id="1.10.510.10:FF:000104">
    <property type="entry name" value="serine/threonine-protein kinase MAK isoform X1"/>
    <property type="match status" value="1"/>
</dbReference>
<evidence type="ECO:0000256" key="8">
    <source>
        <dbReference type="ARBA" id="ARBA00022840"/>
    </source>
</evidence>
<dbReference type="InterPro" id="IPR050117">
    <property type="entry name" value="MAPK"/>
</dbReference>
<dbReference type="GO" id="GO:0004674">
    <property type="term" value="F:protein serine/threonine kinase activity"/>
    <property type="evidence" value="ECO:0007669"/>
    <property type="project" value="UniProtKB-KW"/>
</dbReference>
<evidence type="ECO:0000256" key="3">
    <source>
        <dbReference type="ARBA" id="ARBA00022527"/>
    </source>
</evidence>
<keyword evidence="6" id="KW-0547">Nucleotide-binding</keyword>
<evidence type="ECO:0000313" key="10">
    <source>
        <dbReference type="Ensembl" id="ENSNMLP00000028488.1"/>
    </source>
</evidence>
<keyword evidence="7" id="KW-0418">Kinase</keyword>
<dbReference type="Ensembl" id="ENSNMLT00000031810.1">
    <property type="protein sequence ID" value="ENSNMLP00000028488.1"/>
    <property type="gene ID" value="ENSNMLG00000018120.1"/>
</dbReference>
<reference evidence="10" key="1">
    <citation type="submission" date="2025-08" db="UniProtKB">
        <authorList>
            <consortium name="Ensembl"/>
        </authorList>
    </citation>
    <scope>IDENTIFICATION</scope>
</reference>
<dbReference type="PROSITE" id="PS50011">
    <property type="entry name" value="PROTEIN_KINASE_DOM"/>
    <property type="match status" value="1"/>
</dbReference>
<dbReference type="InterPro" id="IPR011009">
    <property type="entry name" value="Kinase-like_dom_sf"/>
</dbReference>
<evidence type="ECO:0000256" key="7">
    <source>
        <dbReference type="ARBA" id="ARBA00022777"/>
    </source>
</evidence>
<dbReference type="SUPFAM" id="SSF56112">
    <property type="entry name" value="Protein kinase-like (PK-like)"/>
    <property type="match status" value="1"/>
</dbReference>
<keyword evidence="11" id="KW-1185">Reference proteome</keyword>
<feature type="domain" description="Protein kinase" evidence="9">
    <location>
        <begin position="1"/>
        <end position="269"/>
    </location>
</feature>
<reference evidence="10" key="2">
    <citation type="submission" date="2025-09" db="UniProtKB">
        <authorList>
            <consortium name="Ensembl"/>
        </authorList>
    </citation>
    <scope>IDENTIFICATION</scope>
</reference>
<dbReference type="PROSITE" id="PS00108">
    <property type="entry name" value="PROTEIN_KINASE_ST"/>
    <property type="match status" value="1"/>
</dbReference>
<dbReference type="PANTHER" id="PTHR24055">
    <property type="entry name" value="MITOGEN-ACTIVATED PROTEIN KINASE"/>
    <property type="match status" value="1"/>
</dbReference>